<reference evidence="2 3" key="1">
    <citation type="submission" date="2019-09" db="EMBL/GenBank/DDBJ databases">
        <title>H2 Metabolism Revealed by Metagenomic Analysis in Subglacial Sediment of East Antarctica.</title>
        <authorList>
            <person name="Yang Z."/>
            <person name="Zhang Y."/>
            <person name="Lv Y."/>
            <person name="Yan W."/>
            <person name="Xiao X."/>
            <person name="Sun B."/>
            <person name="Ma H."/>
        </authorList>
    </citation>
    <scope>NUCLEOTIDE SEQUENCE [LARGE SCALE GENOMIC DNA]</scope>
    <source>
        <strain evidence="2">Bin2_2</strain>
    </source>
</reference>
<dbReference type="InterPro" id="IPR038724">
    <property type="entry name" value="RepA"/>
</dbReference>
<sequence length="292" mass="32043">MSSRYQQLDLSACFAARPQMPEQILPGLIRGTVGAIFGAGAVGKTTLALELGCYRAGGPDWLGLGPCRPGRVIIFAAEDPAAVLRGRLYDMGQRMSADERELVTEHLHVVPIISGMPRDFLDNGKTTDAMRRAADGFDLAMIDTISRFHGGEENERRDAALVMRQMERIAETGPSVVFLGHINKAAALNGQSDQQQAARGSSVWVDESRWVAFMAACTPAEAKNFGIPQESMKNFVRFGLSKANYCAPQLDIWLRRDAGGVLLKEQLRKVKQQMKRQPTGRITDMGGDDDNF</sequence>
<organism evidence="2 3">
    <name type="scientific">Sulfuriferula multivorans</name>
    <dbReference type="NCBI Taxonomy" id="1559896"/>
    <lineage>
        <taxon>Bacteria</taxon>
        <taxon>Pseudomonadati</taxon>
        <taxon>Pseudomonadota</taxon>
        <taxon>Betaproteobacteria</taxon>
        <taxon>Nitrosomonadales</taxon>
        <taxon>Sulfuricellaceae</taxon>
        <taxon>Sulfuriferula</taxon>
    </lineage>
</organism>
<dbReference type="CDD" id="cd01125">
    <property type="entry name" value="RepA_RSF1010_like"/>
    <property type="match status" value="1"/>
</dbReference>
<protein>
    <submittedName>
        <fullName evidence="2">AAA family ATPase</fullName>
    </submittedName>
</protein>
<dbReference type="Pfam" id="PF13481">
    <property type="entry name" value="AAA_25"/>
    <property type="match status" value="1"/>
</dbReference>
<evidence type="ECO:0000256" key="1">
    <source>
        <dbReference type="SAM" id="MobiDB-lite"/>
    </source>
</evidence>
<name>A0A7C9NRL2_9PROT</name>
<dbReference type="EMBL" id="JAAFGW010000003">
    <property type="protein sequence ID" value="NDP46841.1"/>
    <property type="molecule type" value="Genomic_DNA"/>
</dbReference>
<evidence type="ECO:0000313" key="2">
    <source>
        <dbReference type="EMBL" id="NDP46841.1"/>
    </source>
</evidence>
<proteinExistence type="predicted"/>
<dbReference type="InterPro" id="IPR027417">
    <property type="entry name" value="P-loop_NTPase"/>
</dbReference>
<accession>A0A7C9NRL2</accession>
<dbReference type="SUPFAM" id="SSF52540">
    <property type="entry name" value="P-loop containing nucleoside triphosphate hydrolases"/>
    <property type="match status" value="1"/>
</dbReference>
<feature type="region of interest" description="Disordered" evidence="1">
    <location>
        <begin position="273"/>
        <end position="292"/>
    </location>
</feature>
<dbReference type="Gene3D" id="3.40.50.300">
    <property type="entry name" value="P-loop containing nucleotide triphosphate hydrolases"/>
    <property type="match status" value="1"/>
</dbReference>
<comment type="caution">
    <text evidence="2">The sequence shown here is derived from an EMBL/GenBank/DDBJ whole genome shotgun (WGS) entry which is preliminary data.</text>
</comment>
<gene>
    <name evidence="2" type="ORF">GZ085_00345</name>
</gene>
<dbReference type="Proteomes" id="UP000483432">
    <property type="component" value="Unassembled WGS sequence"/>
</dbReference>
<dbReference type="AlphaFoldDB" id="A0A7C9NRL2"/>
<evidence type="ECO:0000313" key="3">
    <source>
        <dbReference type="Proteomes" id="UP000483432"/>
    </source>
</evidence>